<organism evidence="8 9">
    <name type="scientific">Apatococcus fuscideae</name>
    <dbReference type="NCBI Taxonomy" id="2026836"/>
    <lineage>
        <taxon>Eukaryota</taxon>
        <taxon>Viridiplantae</taxon>
        <taxon>Chlorophyta</taxon>
        <taxon>core chlorophytes</taxon>
        <taxon>Trebouxiophyceae</taxon>
        <taxon>Chlorellales</taxon>
        <taxon>Chlorellaceae</taxon>
        <taxon>Apatococcus</taxon>
    </lineage>
</organism>
<comment type="subcellular location">
    <subcellularLocation>
        <location evidence="1">Cytoplasm</location>
    </subcellularLocation>
</comment>
<proteinExistence type="inferred from homology"/>
<evidence type="ECO:0000256" key="4">
    <source>
        <dbReference type="ARBA" id="ARBA00022490"/>
    </source>
</evidence>
<dbReference type="InterPro" id="IPR011989">
    <property type="entry name" value="ARM-like"/>
</dbReference>
<dbReference type="GO" id="GO:0006606">
    <property type="term" value="P:protein import into nucleus"/>
    <property type="evidence" value="ECO:0007669"/>
    <property type="project" value="InterPro"/>
</dbReference>
<evidence type="ECO:0000313" key="9">
    <source>
        <dbReference type="Proteomes" id="UP001485043"/>
    </source>
</evidence>
<evidence type="ECO:0000256" key="1">
    <source>
        <dbReference type="ARBA" id="ARBA00004496"/>
    </source>
</evidence>
<evidence type="ECO:0000256" key="6">
    <source>
        <dbReference type="ARBA" id="ARBA00022927"/>
    </source>
</evidence>
<dbReference type="PANTHER" id="PTHR10527">
    <property type="entry name" value="IMPORTIN BETA"/>
    <property type="match status" value="1"/>
</dbReference>
<dbReference type="FunFam" id="1.25.10.10:FF:000027">
    <property type="entry name" value="Importin subunit beta-1"/>
    <property type="match status" value="1"/>
</dbReference>
<name>A0AAW1T2I2_9CHLO</name>
<keyword evidence="6" id="KW-0653">Protein transport</keyword>
<comment type="caution">
    <text evidence="8">The sequence shown here is derived from an EMBL/GenBank/DDBJ whole genome shotgun (WGS) entry which is preliminary data.</text>
</comment>
<accession>A0AAW1T2I2</accession>
<keyword evidence="3" id="KW-0813">Transport</keyword>
<keyword evidence="4" id="KW-0963">Cytoplasm</keyword>
<dbReference type="Proteomes" id="UP001485043">
    <property type="component" value="Unassembled WGS sequence"/>
</dbReference>
<dbReference type="AlphaFoldDB" id="A0AAW1T2I2"/>
<evidence type="ECO:0000256" key="3">
    <source>
        <dbReference type="ARBA" id="ARBA00022448"/>
    </source>
</evidence>
<sequence length="892" mass="97718">MARVLDITSALQNAQNPDPTIRNQAEEQLSSLRSTDPSSYLLSLASELVNNQKPATSRQIAGLLLKNSLDAPSDAKKAELNAQWQALDQGLKQHIKELLLTALPAEEPAARHTAALAIAKIAAIELPLKQWTELIPRLLESMQASTGGTASGIGLKQATLETLGYVCEEMGHFDEVVLDQEQVNNVLTAVVQGTAQQEDSNVRLAAITALFNALEFAHTNFENEGERNYLMQVICQGTMGDPVQIRERSFECLVRIAALHYDKLWPYMQEIFNLVQRAVRDNDEDVAKQAIEFWCTVCEEEIDVQTDQDEGDSSVVNHQLVKKALQPLVEMLLQQLTKQEEEQDKEEGIWNLSMAAGTCLGLVANTVSNDVVPLVLPFVTENIGKTNAPEDWRCREAATFAFGSIMEGLSVEEAAKLVHMGMVFLCNALRDPNTQVRHTTAWTIGRIFEKLQSSGTEAQPTVLNTDTIPNIIQVLLASIQDEPHIAEKVCYAISQLAAGLREAGAAELLSQYFKEIVQALLEAGQRACEPQAQARLQLQAFEAINEVVRGASDATQPLVGQLVPLMLSKIGQTFQPPPAGAPSDARARQQELQGLLCGVLQVIVQKLSDSDAAKAMIMHYADPIMESLLSVFAAQGQQGVHEEAMLAVGALTYASGRGFSKYMHGFFPYLKLGLANHQEWQVCQVSVGVLGDVCRALEEQMMPFCAELLPILLQNLQSNDVHRNVKPGILSCFGDIVLAGGDKFEEAGMLPTVLSMLHSAQQLSVMQQQSNDEESLEYNTSLRMSIFEAYSGIFNGLSAPKISQYLKPPAESIIGFTEYMYNDRENVDDGVRQAAIGLFGDIACQLPGAGPLFQSRPYIQELVRECRNSDDQKLAGSAAWAQEAIQKAVAAR</sequence>
<dbReference type="Pfam" id="PF13513">
    <property type="entry name" value="HEAT_EZ"/>
    <property type="match status" value="1"/>
</dbReference>
<evidence type="ECO:0000256" key="2">
    <source>
        <dbReference type="ARBA" id="ARBA00010907"/>
    </source>
</evidence>
<dbReference type="GO" id="GO:0031267">
    <property type="term" value="F:small GTPase binding"/>
    <property type="evidence" value="ECO:0007669"/>
    <property type="project" value="InterPro"/>
</dbReference>
<comment type="similarity">
    <text evidence="2">Belongs to the importin beta family. Importin beta-1 subfamily.</text>
</comment>
<reference evidence="8 9" key="1">
    <citation type="journal article" date="2024" name="Nat. Commun.">
        <title>Phylogenomics reveals the evolutionary origins of lichenization in chlorophyte algae.</title>
        <authorList>
            <person name="Puginier C."/>
            <person name="Libourel C."/>
            <person name="Otte J."/>
            <person name="Skaloud P."/>
            <person name="Haon M."/>
            <person name="Grisel S."/>
            <person name="Petersen M."/>
            <person name="Berrin J.G."/>
            <person name="Delaux P.M."/>
            <person name="Dal Grande F."/>
            <person name="Keller J."/>
        </authorList>
    </citation>
    <scope>NUCLEOTIDE SEQUENCE [LARGE SCALE GENOMIC DNA]</scope>
    <source>
        <strain evidence="8 9">SAG 2523</strain>
    </source>
</reference>
<dbReference type="SUPFAM" id="SSF48371">
    <property type="entry name" value="ARM repeat"/>
    <property type="match status" value="1"/>
</dbReference>
<dbReference type="InterPro" id="IPR001494">
    <property type="entry name" value="Importin-beta_N"/>
</dbReference>
<keyword evidence="9" id="KW-1185">Reference proteome</keyword>
<protein>
    <recommendedName>
        <fullName evidence="7">Importin N-terminal domain-containing protein</fullName>
    </recommendedName>
</protein>
<dbReference type="SMART" id="SM00913">
    <property type="entry name" value="IBN_N"/>
    <property type="match status" value="1"/>
</dbReference>
<evidence type="ECO:0000256" key="5">
    <source>
        <dbReference type="ARBA" id="ARBA00022737"/>
    </source>
</evidence>
<keyword evidence="5" id="KW-0677">Repeat</keyword>
<dbReference type="GO" id="GO:0005737">
    <property type="term" value="C:cytoplasm"/>
    <property type="evidence" value="ECO:0007669"/>
    <property type="project" value="UniProtKB-SubCell"/>
</dbReference>
<dbReference type="Gene3D" id="1.25.10.10">
    <property type="entry name" value="Leucine-rich Repeat Variant"/>
    <property type="match status" value="1"/>
</dbReference>
<dbReference type="Pfam" id="PF25574">
    <property type="entry name" value="TPR_IMB1"/>
    <property type="match status" value="1"/>
</dbReference>
<evidence type="ECO:0000259" key="7">
    <source>
        <dbReference type="PROSITE" id="PS50166"/>
    </source>
</evidence>
<dbReference type="InterPro" id="IPR040122">
    <property type="entry name" value="Importin_beta"/>
</dbReference>
<evidence type="ECO:0000313" key="8">
    <source>
        <dbReference type="EMBL" id="KAK9863725.1"/>
    </source>
</evidence>
<dbReference type="EMBL" id="JALJOV010000436">
    <property type="protein sequence ID" value="KAK9863725.1"/>
    <property type="molecule type" value="Genomic_DNA"/>
</dbReference>
<gene>
    <name evidence="8" type="ORF">WJX84_002037</name>
</gene>
<dbReference type="Pfam" id="PF03810">
    <property type="entry name" value="IBN_N"/>
    <property type="match status" value="1"/>
</dbReference>
<dbReference type="PROSITE" id="PS50166">
    <property type="entry name" value="IMPORTIN_B_NT"/>
    <property type="match status" value="1"/>
</dbReference>
<dbReference type="InterPro" id="IPR016024">
    <property type="entry name" value="ARM-type_fold"/>
</dbReference>
<dbReference type="InterPro" id="IPR058584">
    <property type="entry name" value="IMB1_TNPO1-like_TPR"/>
</dbReference>
<feature type="domain" description="Importin N-terminal" evidence="7">
    <location>
        <begin position="25"/>
        <end position="105"/>
    </location>
</feature>